<keyword evidence="9" id="KW-1185">Reference proteome</keyword>
<comment type="similarity">
    <text evidence="2 7">Belongs to the XK family.</text>
</comment>
<comment type="caution">
    <text evidence="8">The sequence shown here is derived from an EMBL/GenBank/DDBJ whole genome shotgun (WGS) entry which is preliminary data.</text>
</comment>
<reference evidence="8 9" key="1">
    <citation type="journal article" date="2018" name="Nat. Ecol. Evol.">
        <title>Genomic signatures of mitonuclear coevolution across populations of Tigriopus californicus.</title>
        <authorList>
            <person name="Barreto F.S."/>
            <person name="Watson E.T."/>
            <person name="Lima T.G."/>
            <person name="Willett C.S."/>
            <person name="Edmands S."/>
            <person name="Li W."/>
            <person name="Burton R.S."/>
        </authorList>
    </citation>
    <scope>NUCLEOTIDE SEQUENCE [LARGE SCALE GENOMIC DNA]</scope>
    <source>
        <strain evidence="8 9">San Diego</strain>
    </source>
</reference>
<name>A0A553NPU2_TIGCA</name>
<sequence>MLKMSNVKVMHSVHRLNRQDLSRNVEHHGCFEVVFRSVSSSKYFKISTTLVLGLGLYVADIISDIFVGFSYFLKRDLWWGYLSLGLIFIPGMLRGIYELTRQPIVYQNETKTFKLMRNYGRFRQLHFGLDVFPKAYLKLPKSRIIRLICAPLYILSMGIWFPFLPIIQFLRVVEMQLAIKENSHDNEIEKLNIEEHRAISIKSVETFLESAPQLFLQIYVSYQTELGTIS</sequence>
<proteinExistence type="inferred from homology"/>
<dbReference type="Proteomes" id="UP000318571">
    <property type="component" value="Chromosome 4"/>
</dbReference>
<keyword evidence="4 7" id="KW-0812">Transmembrane</keyword>
<evidence type="ECO:0000256" key="5">
    <source>
        <dbReference type="ARBA" id="ARBA00022989"/>
    </source>
</evidence>
<dbReference type="EMBL" id="VCGU01000011">
    <property type="protein sequence ID" value="TRY67446.1"/>
    <property type="molecule type" value="Genomic_DNA"/>
</dbReference>
<evidence type="ECO:0000256" key="7">
    <source>
        <dbReference type="RuleBase" id="RU910716"/>
    </source>
</evidence>
<evidence type="ECO:0000256" key="1">
    <source>
        <dbReference type="ARBA" id="ARBA00004651"/>
    </source>
</evidence>
<accession>A0A553NPU2</accession>
<evidence type="ECO:0000256" key="6">
    <source>
        <dbReference type="ARBA" id="ARBA00023136"/>
    </source>
</evidence>
<dbReference type="InterPro" id="IPR018629">
    <property type="entry name" value="XK-rel"/>
</dbReference>
<gene>
    <name evidence="8" type="ORF">TCAL_02746</name>
</gene>
<feature type="transmembrane region" description="Helical" evidence="7">
    <location>
        <begin position="50"/>
        <end position="72"/>
    </location>
</feature>
<evidence type="ECO:0000256" key="3">
    <source>
        <dbReference type="ARBA" id="ARBA00022475"/>
    </source>
</evidence>
<organism evidence="8 9">
    <name type="scientific">Tigriopus californicus</name>
    <name type="common">Marine copepod</name>
    <dbReference type="NCBI Taxonomy" id="6832"/>
    <lineage>
        <taxon>Eukaryota</taxon>
        <taxon>Metazoa</taxon>
        <taxon>Ecdysozoa</taxon>
        <taxon>Arthropoda</taxon>
        <taxon>Crustacea</taxon>
        <taxon>Multicrustacea</taxon>
        <taxon>Hexanauplia</taxon>
        <taxon>Copepoda</taxon>
        <taxon>Harpacticoida</taxon>
        <taxon>Harpacticidae</taxon>
        <taxon>Tigriopus</taxon>
    </lineage>
</organism>
<feature type="transmembrane region" description="Helical" evidence="7">
    <location>
        <begin position="78"/>
        <end position="97"/>
    </location>
</feature>
<keyword evidence="3" id="KW-1003">Cell membrane</keyword>
<comment type="subcellular location">
    <subcellularLocation>
        <location evidence="1">Cell membrane</location>
        <topology evidence="1">Multi-pass membrane protein</topology>
    </subcellularLocation>
    <subcellularLocation>
        <location evidence="7">Membrane</location>
        <topology evidence="7">Multi-pass membrane protein</topology>
    </subcellularLocation>
</comment>
<dbReference type="GO" id="GO:0005886">
    <property type="term" value="C:plasma membrane"/>
    <property type="evidence" value="ECO:0007669"/>
    <property type="project" value="UniProtKB-SubCell"/>
</dbReference>
<dbReference type="Pfam" id="PF09815">
    <property type="entry name" value="XK-related"/>
    <property type="match status" value="1"/>
</dbReference>
<keyword evidence="6 7" id="KW-0472">Membrane</keyword>
<protein>
    <recommendedName>
        <fullName evidence="7">XK-related protein</fullName>
    </recommendedName>
</protein>
<feature type="transmembrane region" description="Helical" evidence="7">
    <location>
        <begin position="144"/>
        <end position="163"/>
    </location>
</feature>
<evidence type="ECO:0000313" key="9">
    <source>
        <dbReference type="Proteomes" id="UP000318571"/>
    </source>
</evidence>
<evidence type="ECO:0000256" key="4">
    <source>
        <dbReference type="ARBA" id="ARBA00022692"/>
    </source>
</evidence>
<dbReference type="PANTHER" id="PTHR16024">
    <property type="entry name" value="XK-RELATED PROTEIN"/>
    <property type="match status" value="1"/>
</dbReference>
<keyword evidence="5 7" id="KW-1133">Transmembrane helix</keyword>
<dbReference type="AlphaFoldDB" id="A0A553NPU2"/>
<evidence type="ECO:0000313" key="8">
    <source>
        <dbReference type="EMBL" id="TRY67446.1"/>
    </source>
</evidence>
<dbReference type="InterPro" id="IPR050895">
    <property type="entry name" value="XK-related_scramblase"/>
</dbReference>
<dbReference type="PANTHER" id="PTHR16024:SF28">
    <property type="entry name" value="XK-RELATED PROTEIN"/>
    <property type="match status" value="1"/>
</dbReference>
<evidence type="ECO:0000256" key="2">
    <source>
        <dbReference type="ARBA" id="ARBA00008789"/>
    </source>
</evidence>